<evidence type="ECO:0000256" key="6">
    <source>
        <dbReference type="SAM" id="MobiDB-lite"/>
    </source>
</evidence>
<dbReference type="SUPFAM" id="SSF88659">
    <property type="entry name" value="Sigma3 and sigma4 domains of RNA polymerase sigma factors"/>
    <property type="match status" value="1"/>
</dbReference>
<dbReference type="PANTHER" id="PTHR43133:SF8">
    <property type="entry name" value="RNA POLYMERASE SIGMA FACTOR HI_1459-RELATED"/>
    <property type="match status" value="1"/>
</dbReference>
<feature type="compositionally biased region" description="Basic and acidic residues" evidence="6">
    <location>
        <begin position="127"/>
        <end position="136"/>
    </location>
</feature>
<organism evidence="8 9">
    <name type="scientific">Gilvimarinus japonicus</name>
    <dbReference type="NCBI Taxonomy" id="1796469"/>
    <lineage>
        <taxon>Bacteria</taxon>
        <taxon>Pseudomonadati</taxon>
        <taxon>Pseudomonadota</taxon>
        <taxon>Gammaproteobacteria</taxon>
        <taxon>Cellvibrionales</taxon>
        <taxon>Cellvibrionaceae</taxon>
        <taxon>Gilvimarinus</taxon>
    </lineage>
</organism>
<keyword evidence="5" id="KW-0804">Transcription</keyword>
<proteinExistence type="inferred from homology"/>
<dbReference type="InterPro" id="IPR007627">
    <property type="entry name" value="RNA_pol_sigma70_r2"/>
</dbReference>
<dbReference type="EMBL" id="JBHRTL010000006">
    <property type="protein sequence ID" value="MFC3155662.1"/>
    <property type="molecule type" value="Genomic_DNA"/>
</dbReference>
<dbReference type="RefSeq" id="WP_382416480.1">
    <property type="nucleotide sequence ID" value="NZ_AP031500.1"/>
</dbReference>
<name>A0ABV7HVH0_9GAMM</name>
<evidence type="ECO:0000313" key="8">
    <source>
        <dbReference type="EMBL" id="MFC3155662.1"/>
    </source>
</evidence>
<gene>
    <name evidence="8" type="ORF">ACFOEB_10660</name>
</gene>
<keyword evidence="4" id="KW-0238">DNA-binding</keyword>
<protein>
    <submittedName>
        <fullName evidence="8">RNA polymerase sigma factor</fullName>
    </submittedName>
</protein>
<accession>A0ABV7HVH0</accession>
<dbReference type="NCBIfam" id="TIGR02937">
    <property type="entry name" value="sigma70-ECF"/>
    <property type="match status" value="1"/>
</dbReference>
<keyword evidence="3" id="KW-0731">Sigma factor</keyword>
<dbReference type="Gene3D" id="1.10.10.10">
    <property type="entry name" value="Winged helix-like DNA-binding domain superfamily/Winged helix DNA-binding domain"/>
    <property type="match status" value="1"/>
</dbReference>
<dbReference type="InterPro" id="IPR013325">
    <property type="entry name" value="RNA_pol_sigma_r2"/>
</dbReference>
<comment type="caution">
    <text evidence="8">The sequence shown here is derived from an EMBL/GenBank/DDBJ whole genome shotgun (WGS) entry which is preliminary data.</text>
</comment>
<dbReference type="InterPro" id="IPR014284">
    <property type="entry name" value="RNA_pol_sigma-70_dom"/>
</dbReference>
<keyword evidence="9" id="KW-1185">Reference proteome</keyword>
<dbReference type="Proteomes" id="UP001595548">
    <property type="component" value="Unassembled WGS sequence"/>
</dbReference>
<sequence>MFYSWPQAAQSRHYIKISSERQGFCDSQRLTDKERYGTSMDPDNLGQLIRRAQAGETDAFSELLEAHYDVIYRFAFRWCARREAAEDITQQCCIKLARAITQFQHRSAFSTWLYRLVINTAQDWQRQDSRHDHTDEAAEQPSEAARDESQVYLQQILKQLDNMGEGLRETALLVLAEGFNHREAADILGVKESTISWRLHHMRKQLASTDGAHIS</sequence>
<dbReference type="Pfam" id="PF04542">
    <property type="entry name" value="Sigma70_r2"/>
    <property type="match status" value="1"/>
</dbReference>
<evidence type="ECO:0000256" key="4">
    <source>
        <dbReference type="ARBA" id="ARBA00023125"/>
    </source>
</evidence>
<evidence type="ECO:0000256" key="2">
    <source>
        <dbReference type="ARBA" id="ARBA00023015"/>
    </source>
</evidence>
<dbReference type="InterPro" id="IPR039425">
    <property type="entry name" value="RNA_pol_sigma-70-like"/>
</dbReference>
<dbReference type="SUPFAM" id="SSF88946">
    <property type="entry name" value="Sigma2 domain of RNA polymerase sigma factors"/>
    <property type="match status" value="1"/>
</dbReference>
<evidence type="ECO:0000256" key="3">
    <source>
        <dbReference type="ARBA" id="ARBA00023082"/>
    </source>
</evidence>
<evidence type="ECO:0000313" key="9">
    <source>
        <dbReference type="Proteomes" id="UP001595548"/>
    </source>
</evidence>
<dbReference type="InterPro" id="IPR013324">
    <property type="entry name" value="RNA_pol_sigma_r3/r4-like"/>
</dbReference>
<feature type="domain" description="RNA polymerase sigma-70 region 2" evidence="7">
    <location>
        <begin position="63"/>
        <end position="130"/>
    </location>
</feature>
<comment type="similarity">
    <text evidence="1">Belongs to the sigma-70 factor family. ECF subfamily.</text>
</comment>
<dbReference type="Gene3D" id="1.10.1740.10">
    <property type="match status" value="1"/>
</dbReference>
<keyword evidence="2" id="KW-0805">Transcription regulation</keyword>
<evidence type="ECO:0000256" key="5">
    <source>
        <dbReference type="ARBA" id="ARBA00023163"/>
    </source>
</evidence>
<evidence type="ECO:0000259" key="7">
    <source>
        <dbReference type="Pfam" id="PF04542"/>
    </source>
</evidence>
<dbReference type="InterPro" id="IPR036388">
    <property type="entry name" value="WH-like_DNA-bd_sf"/>
</dbReference>
<evidence type="ECO:0000256" key="1">
    <source>
        <dbReference type="ARBA" id="ARBA00010641"/>
    </source>
</evidence>
<feature type="region of interest" description="Disordered" evidence="6">
    <location>
        <begin position="127"/>
        <end position="147"/>
    </location>
</feature>
<dbReference type="PANTHER" id="PTHR43133">
    <property type="entry name" value="RNA POLYMERASE ECF-TYPE SIGMA FACTO"/>
    <property type="match status" value="1"/>
</dbReference>
<reference evidence="9" key="1">
    <citation type="journal article" date="2019" name="Int. J. Syst. Evol. Microbiol.">
        <title>The Global Catalogue of Microorganisms (GCM) 10K type strain sequencing project: providing services to taxonomists for standard genome sequencing and annotation.</title>
        <authorList>
            <consortium name="The Broad Institute Genomics Platform"/>
            <consortium name="The Broad Institute Genome Sequencing Center for Infectious Disease"/>
            <person name="Wu L."/>
            <person name="Ma J."/>
        </authorList>
    </citation>
    <scope>NUCLEOTIDE SEQUENCE [LARGE SCALE GENOMIC DNA]</scope>
    <source>
        <strain evidence="9">KCTC 52141</strain>
    </source>
</reference>